<keyword evidence="3" id="KW-1133">Transmembrane helix</keyword>
<dbReference type="PANTHER" id="PTHR32309:SF13">
    <property type="entry name" value="FERRIC ENTEROBACTIN TRANSPORT PROTEIN FEPE"/>
    <property type="match status" value="1"/>
</dbReference>
<feature type="coiled-coil region" evidence="1">
    <location>
        <begin position="420"/>
        <end position="468"/>
    </location>
</feature>
<accession>A8LPK7</accession>
<dbReference type="EMBL" id="CP000830">
    <property type="protein sequence ID" value="ABV92330.1"/>
    <property type="molecule type" value="Genomic_DNA"/>
</dbReference>
<name>A8LPK7_DINSH</name>
<evidence type="ECO:0000256" key="3">
    <source>
        <dbReference type="SAM" id="Phobius"/>
    </source>
</evidence>
<feature type="transmembrane region" description="Helical" evidence="3">
    <location>
        <begin position="210"/>
        <end position="230"/>
    </location>
</feature>
<dbReference type="AlphaFoldDB" id="A8LPK7"/>
<dbReference type="GO" id="GO:0004713">
    <property type="term" value="F:protein tyrosine kinase activity"/>
    <property type="evidence" value="ECO:0007669"/>
    <property type="project" value="TreeGrafter"/>
</dbReference>
<keyword evidence="5" id="KW-1185">Reference proteome</keyword>
<reference evidence="5" key="1">
    <citation type="journal article" date="2010" name="ISME J.">
        <title>The complete genome sequence of the algal symbiont Dinoroseobacter shibae: a hitchhiker's guide to life in the sea.</title>
        <authorList>
            <person name="Wagner-Dobler I."/>
            <person name="Ballhausen B."/>
            <person name="Berger M."/>
            <person name="Brinkhoff T."/>
            <person name="Buchholz I."/>
            <person name="Bunk B."/>
            <person name="Cypionka H."/>
            <person name="Daniel R."/>
            <person name="Drepper T."/>
            <person name="Gerdts G."/>
            <person name="Hahnke S."/>
            <person name="Han C."/>
            <person name="Jahn D."/>
            <person name="Kalhoefer D."/>
            <person name="Kiss H."/>
            <person name="Klenk H.P."/>
            <person name="Kyrpides N."/>
            <person name="Liebl W."/>
            <person name="Liesegang H."/>
            <person name="Meincke L."/>
            <person name="Pati A."/>
            <person name="Petersen J."/>
            <person name="Piekarski T."/>
            <person name="Pommerenke C."/>
            <person name="Pradella S."/>
            <person name="Pukall R."/>
            <person name="Rabus R."/>
            <person name="Stackebrandt E."/>
            <person name="Thole S."/>
            <person name="Thompson L."/>
            <person name="Tielen P."/>
            <person name="Tomasch J."/>
            <person name="von Jan M."/>
            <person name="Wanphrut N."/>
            <person name="Wichels A."/>
            <person name="Zech H."/>
            <person name="Simon M."/>
        </authorList>
    </citation>
    <scope>NUCLEOTIDE SEQUENCE [LARGE SCALE GENOMIC DNA]</scope>
    <source>
        <strain evidence="5">DSM 16493 / NCIMB 14021 / DFL 12</strain>
    </source>
</reference>
<gene>
    <name evidence="4" type="primary">kpsE</name>
    <name evidence="4" type="ordered locus">Dshi_0584</name>
</gene>
<feature type="compositionally biased region" description="Basic residues" evidence="2">
    <location>
        <begin position="1"/>
        <end position="14"/>
    </location>
</feature>
<organism evidence="4 5">
    <name type="scientific">Dinoroseobacter shibae (strain DSM 16493 / NCIMB 14021 / DFL 12)</name>
    <dbReference type="NCBI Taxonomy" id="398580"/>
    <lineage>
        <taxon>Bacteria</taxon>
        <taxon>Pseudomonadati</taxon>
        <taxon>Pseudomonadota</taxon>
        <taxon>Alphaproteobacteria</taxon>
        <taxon>Rhodobacterales</taxon>
        <taxon>Roseobacteraceae</taxon>
        <taxon>Dinoroseobacter</taxon>
    </lineage>
</organism>
<keyword evidence="1" id="KW-0175">Coiled coil</keyword>
<evidence type="ECO:0000313" key="5">
    <source>
        <dbReference type="Proteomes" id="UP000006833"/>
    </source>
</evidence>
<dbReference type="KEGG" id="dsh:Dshi_0584"/>
<evidence type="ECO:0000313" key="4">
    <source>
        <dbReference type="EMBL" id="ABV92330.1"/>
    </source>
</evidence>
<feature type="transmembrane region" description="Helical" evidence="3">
    <location>
        <begin position="543"/>
        <end position="563"/>
    </location>
</feature>
<sequence>MTTKARAKKYRIRRRDVADSLALPAGDLVLPDPDAELQADNAMEQAMRSAASPEKPPAPSRTEKAPAPEKPTMQAAANAAAQRTAKPRMAKARHMRKGSKPDPDSDAAILAEGLTGRQLRIARRVANRHGLDPASDIEAVRMLRKKGIDPFTRETILDLVSDKSRKNLPQTVPQPQVASPEVTTEADIAREVRKIQQDIARRRRLKMTLLVARLAFFVLLPTALAGYYFFRMATPMFATHSEFVIQQAESQAGPGGLGGMFSGTMLATTQDAVAVQSYLTSREAMLRLDADLGFRDHFSSPEIDALQRLDADATYEDAYDIYRKRVKISFDPTEGIVRMEVAAADPQTSKAFSEALLSYAEQQVDDLTQRLRADQMRGARESFDDAETMVQAAQTRVLDLQQARGVLSADLEVSSLMSQISTLEVELNTEKLRLQELLVNAQPNQSRVAILEGNIARLTRLIEDLRGQMTEGGSSGASLARISGELVIAQADLETRQLMLSQALQQLETARIEANRQVRYLSTSVSPIAPDEASYPRAFENTFLAFLVFAGIYLMISLTASILREQVSS</sequence>
<dbReference type="InterPro" id="IPR050445">
    <property type="entry name" value="Bact_polysacc_biosynth/exp"/>
</dbReference>
<dbReference type="STRING" id="398580.Dshi_0584"/>
<keyword evidence="3" id="KW-0472">Membrane</keyword>
<dbReference type="Proteomes" id="UP000006833">
    <property type="component" value="Chromosome"/>
</dbReference>
<evidence type="ECO:0000256" key="2">
    <source>
        <dbReference type="SAM" id="MobiDB-lite"/>
    </source>
</evidence>
<protein>
    <submittedName>
        <fullName evidence="4">Capsule polysaccharide export</fullName>
    </submittedName>
</protein>
<dbReference type="OrthoDB" id="7810642at2"/>
<keyword evidence="3" id="KW-0812">Transmembrane</keyword>
<evidence type="ECO:0000256" key="1">
    <source>
        <dbReference type="SAM" id="Coils"/>
    </source>
</evidence>
<proteinExistence type="predicted"/>
<feature type="region of interest" description="Disordered" evidence="2">
    <location>
        <begin position="1"/>
        <end position="88"/>
    </location>
</feature>
<dbReference type="eggNOG" id="COG3524">
    <property type="taxonomic scope" value="Bacteria"/>
</dbReference>
<dbReference type="GO" id="GO:0005886">
    <property type="term" value="C:plasma membrane"/>
    <property type="evidence" value="ECO:0007669"/>
    <property type="project" value="TreeGrafter"/>
</dbReference>
<dbReference type="PANTHER" id="PTHR32309">
    <property type="entry name" value="TYROSINE-PROTEIN KINASE"/>
    <property type="match status" value="1"/>
</dbReference>
<dbReference type="HOGENOM" id="CLU_040412_0_0_5"/>